<evidence type="ECO:0000256" key="2">
    <source>
        <dbReference type="ARBA" id="ARBA00022980"/>
    </source>
</evidence>
<dbReference type="FunFam" id="1.10.1200.240:FF:000001">
    <property type="entry name" value="Ribosomal protein L19"/>
    <property type="match status" value="1"/>
</dbReference>
<dbReference type="InterPro" id="IPR023638">
    <property type="entry name" value="Ribosomal_eL19_CS"/>
</dbReference>
<organism evidence="7">
    <name type="scientific">Fagus sylvatica</name>
    <name type="common">Beechnut</name>
    <dbReference type="NCBI Taxonomy" id="28930"/>
    <lineage>
        <taxon>Eukaryota</taxon>
        <taxon>Viridiplantae</taxon>
        <taxon>Streptophyta</taxon>
        <taxon>Embryophyta</taxon>
        <taxon>Tracheophyta</taxon>
        <taxon>Spermatophyta</taxon>
        <taxon>Magnoliopsida</taxon>
        <taxon>eudicotyledons</taxon>
        <taxon>Gunneridae</taxon>
        <taxon>Pentapetalae</taxon>
        <taxon>rosids</taxon>
        <taxon>fabids</taxon>
        <taxon>Fagales</taxon>
        <taxon>Fagaceae</taxon>
        <taxon>Fagus</taxon>
    </lineage>
</organism>
<dbReference type="Pfam" id="PF01280">
    <property type="entry name" value="Ribosomal_L19e"/>
    <property type="match status" value="1"/>
</dbReference>
<dbReference type="InterPro" id="IPR015972">
    <property type="entry name" value="Ribosomal_eL19_dom1"/>
</dbReference>
<dbReference type="InterPro" id="IPR057260">
    <property type="entry name" value="Ribosomal_L19e_C"/>
</dbReference>
<feature type="region of interest" description="Disordered" evidence="5">
    <location>
        <begin position="144"/>
        <end position="215"/>
    </location>
</feature>
<gene>
    <name evidence="7" type="ORF">FSB_LOCUS49195</name>
</gene>
<evidence type="ECO:0000256" key="1">
    <source>
        <dbReference type="ARBA" id="ARBA00011082"/>
    </source>
</evidence>
<dbReference type="FunFam" id="1.10.1650.10:FF:000001">
    <property type="entry name" value="Ribosomal protein L19"/>
    <property type="match status" value="1"/>
</dbReference>
<dbReference type="Pfam" id="PF25476">
    <property type="entry name" value="Ribosomal_L19e_C"/>
    <property type="match status" value="1"/>
</dbReference>
<feature type="region of interest" description="Disordered" evidence="5">
    <location>
        <begin position="57"/>
        <end position="85"/>
    </location>
</feature>
<dbReference type="HAMAP" id="MF_01475">
    <property type="entry name" value="Ribosomal_eL19"/>
    <property type="match status" value="1"/>
</dbReference>
<dbReference type="Gene3D" id="1.10.1200.240">
    <property type="match status" value="1"/>
</dbReference>
<dbReference type="InterPro" id="IPR000196">
    <property type="entry name" value="Ribosomal_eL19_dom"/>
</dbReference>
<dbReference type="InterPro" id="IPR057259">
    <property type="entry name" value="Ribosomal_L19e"/>
</dbReference>
<dbReference type="InterPro" id="IPR035970">
    <property type="entry name" value="60S_ribosomal_eL19_sf"/>
</dbReference>
<dbReference type="CDD" id="cd01417">
    <property type="entry name" value="Ribosomal_L19e_E"/>
    <property type="match status" value="1"/>
</dbReference>
<dbReference type="GO" id="GO:0006412">
    <property type="term" value="P:translation"/>
    <property type="evidence" value="ECO:0007669"/>
    <property type="project" value="InterPro"/>
</dbReference>
<evidence type="ECO:0000259" key="6">
    <source>
        <dbReference type="SMART" id="SM01416"/>
    </source>
</evidence>
<sequence length="404" mass="46128">MVSLKLQKRLSASVLKCGRGKVWLDPNECNEISMANSRQNIRKLVKDGFIIRKPTKIHSRSRARRMKEAKRKGRHSGYGKRKGTREARLPTKILWMRRMRVLRRLLRKYREAKKIDKHMYHDMYMKVKGNVFKNKRVLMESIHKSKAEKAREKTLSDQFEAKRAKNKASRERKHARREERLAQGPQEKLAPAAPVAPPADASQPTQTTKKSKNGYGDLGMKESLYGGMLSFLNMGVCWEGELQPQFQDLMVLVFGKTSGRIESISLVSWDLKWGMELKLSFGLILGNEVVTWSLNFIRLAHDWELEAISSFMNVLYQSGVKGYGSDKVWWQGTSGKGFQVKLFYKALLPSNGLLVPWKSIWKTKVLPRGVGTPSLLAGRQGNIKDPRSLELNPSWYLLGAVVGA</sequence>
<reference evidence="7" key="1">
    <citation type="submission" date="2018-02" db="EMBL/GenBank/DDBJ databases">
        <authorList>
            <person name="Cohen D.B."/>
            <person name="Kent A.D."/>
        </authorList>
    </citation>
    <scope>NUCLEOTIDE SEQUENCE</scope>
</reference>
<dbReference type="GO" id="GO:0003735">
    <property type="term" value="F:structural constituent of ribosome"/>
    <property type="evidence" value="ECO:0007669"/>
    <property type="project" value="InterPro"/>
</dbReference>
<dbReference type="AlphaFoldDB" id="A0A2N9IB44"/>
<feature type="compositionally biased region" description="Basic residues" evidence="5">
    <location>
        <begin position="57"/>
        <end position="83"/>
    </location>
</feature>
<dbReference type="PROSITE" id="PS00526">
    <property type="entry name" value="RIBOSOMAL_L19E"/>
    <property type="match status" value="1"/>
</dbReference>
<evidence type="ECO:0000256" key="4">
    <source>
        <dbReference type="RuleBase" id="RU000574"/>
    </source>
</evidence>
<keyword evidence="2 4" id="KW-0689">Ribosomal protein</keyword>
<feature type="domain" description="Large ribosomal subunit protein eL19" evidence="6">
    <location>
        <begin position="3"/>
        <end position="146"/>
    </location>
</feature>
<evidence type="ECO:0000256" key="5">
    <source>
        <dbReference type="SAM" id="MobiDB-lite"/>
    </source>
</evidence>
<dbReference type="PANTHER" id="PTHR10722">
    <property type="entry name" value="60S RIBOSOMAL PROTEIN L19"/>
    <property type="match status" value="1"/>
</dbReference>
<dbReference type="InterPro" id="IPR033935">
    <property type="entry name" value="Ribosomal_eL19_euk"/>
</dbReference>
<dbReference type="SMART" id="SM01416">
    <property type="entry name" value="Ribosomal_L19e"/>
    <property type="match status" value="1"/>
</dbReference>
<name>A0A2N9IB44_FAGSY</name>
<keyword evidence="3 4" id="KW-0687">Ribonucleoprotein</keyword>
<evidence type="ECO:0000256" key="3">
    <source>
        <dbReference type="ARBA" id="ARBA00023274"/>
    </source>
</evidence>
<feature type="compositionally biased region" description="Basic and acidic residues" evidence="5">
    <location>
        <begin position="144"/>
        <end position="163"/>
    </location>
</feature>
<feature type="compositionally biased region" description="Basic residues" evidence="5">
    <location>
        <begin position="164"/>
        <end position="175"/>
    </location>
</feature>
<dbReference type="InterPro" id="IPR039547">
    <property type="entry name" value="Ribosomal_eL19"/>
</dbReference>
<dbReference type="EMBL" id="OIVN01005190">
    <property type="protein sequence ID" value="SPD21313.1"/>
    <property type="molecule type" value="Genomic_DNA"/>
</dbReference>
<dbReference type="GO" id="GO:0022625">
    <property type="term" value="C:cytosolic large ribosomal subunit"/>
    <property type="evidence" value="ECO:0007669"/>
    <property type="project" value="InterPro"/>
</dbReference>
<feature type="compositionally biased region" description="Low complexity" evidence="5">
    <location>
        <begin position="190"/>
        <end position="201"/>
    </location>
</feature>
<dbReference type="NCBIfam" id="NF006343">
    <property type="entry name" value="PRK08570.1"/>
    <property type="match status" value="1"/>
</dbReference>
<evidence type="ECO:0000313" key="7">
    <source>
        <dbReference type="EMBL" id="SPD21313.1"/>
    </source>
</evidence>
<dbReference type="SUPFAM" id="SSF48140">
    <property type="entry name" value="Ribosomal protein L19 (L19e)"/>
    <property type="match status" value="1"/>
</dbReference>
<comment type="similarity">
    <text evidence="1 4">Belongs to the eukaryotic ribosomal protein eL19 family.</text>
</comment>
<protein>
    <recommendedName>
        <fullName evidence="4">Ribosomal protein L19</fullName>
    </recommendedName>
</protein>
<dbReference type="GO" id="GO:0003729">
    <property type="term" value="F:mRNA binding"/>
    <property type="evidence" value="ECO:0007669"/>
    <property type="project" value="UniProtKB-ARBA"/>
</dbReference>
<proteinExistence type="inferred from homology"/>
<dbReference type="Gene3D" id="1.10.1650.10">
    <property type="match status" value="1"/>
</dbReference>
<accession>A0A2N9IB44</accession>